<proteinExistence type="predicted"/>
<evidence type="ECO:0000313" key="1">
    <source>
        <dbReference type="EMBL" id="MCI09291.1"/>
    </source>
</evidence>
<evidence type="ECO:0000313" key="2">
    <source>
        <dbReference type="Proteomes" id="UP000265520"/>
    </source>
</evidence>
<keyword evidence="2" id="KW-1185">Reference proteome</keyword>
<dbReference type="EMBL" id="LXQA010072092">
    <property type="protein sequence ID" value="MCI09291.1"/>
    <property type="molecule type" value="Genomic_DNA"/>
</dbReference>
<sequence>MARSSLIVTELIRNQWILLDVVAYCGIQMVNGYKDTLKRLVLVTLYMPKCGT</sequence>
<organism evidence="1 2">
    <name type="scientific">Trifolium medium</name>
    <dbReference type="NCBI Taxonomy" id="97028"/>
    <lineage>
        <taxon>Eukaryota</taxon>
        <taxon>Viridiplantae</taxon>
        <taxon>Streptophyta</taxon>
        <taxon>Embryophyta</taxon>
        <taxon>Tracheophyta</taxon>
        <taxon>Spermatophyta</taxon>
        <taxon>Magnoliopsida</taxon>
        <taxon>eudicotyledons</taxon>
        <taxon>Gunneridae</taxon>
        <taxon>Pentapetalae</taxon>
        <taxon>rosids</taxon>
        <taxon>fabids</taxon>
        <taxon>Fabales</taxon>
        <taxon>Fabaceae</taxon>
        <taxon>Papilionoideae</taxon>
        <taxon>50 kb inversion clade</taxon>
        <taxon>NPAAA clade</taxon>
        <taxon>Hologalegina</taxon>
        <taxon>IRL clade</taxon>
        <taxon>Trifolieae</taxon>
        <taxon>Trifolium</taxon>
    </lineage>
</organism>
<feature type="non-terminal residue" evidence="1">
    <location>
        <position position="52"/>
    </location>
</feature>
<accession>A0A392PAW6</accession>
<reference evidence="1 2" key="1">
    <citation type="journal article" date="2018" name="Front. Plant Sci.">
        <title>Red Clover (Trifolium pratense) and Zigzag Clover (T. medium) - A Picture of Genomic Similarities and Differences.</title>
        <authorList>
            <person name="Dluhosova J."/>
            <person name="Istvanek J."/>
            <person name="Nedelnik J."/>
            <person name="Repkova J."/>
        </authorList>
    </citation>
    <scope>NUCLEOTIDE SEQUENCE [LARGE SCALE GENOMIC DNA]</scope>
    <source>
        <strain evidence="2">cv. 10/8</strain>
        <tissue evidence="1">Leaf</tissue>
    </source>
</reference>
<protein>
    <submittedName>
        <fullName evidence="1">Uncharacterized protein</fullName>
    </submittedName>
</protein>
<name>A0A392PAW6_9FABA</name>
<comment type="caution">
    <text evidence="1">The sequence shown here is derived from an EMBL/GenBank/DDBJ whole genome shotgun (WGS) entry which is preliminary data.</text>
</comment>
<dbReference type="AlphaFoldDB" id="A0A392PAW6"/>
<dbReference type="Proteomes" id="UP000265520">
    <property type="component" value="Unassembled WGS sequence"/>
</dbReference>